<feature type="binding site" evidence="7">
    <location>
        <position position="171"/>
    </location>
    <ligand>
        <name>3-phosphoshikimate</name>
        <dbReference type="ChEBI" id="CHEBI:145989"/>
    </ligand>
</feature>
<comment type="catalytic activity">
    <reaction evidence="6">
        <text>3-phosphoshikimate + phosphoenolpyruvate = 5-O-(1-carboxyvinyl)-3-phosphoshikimate + phosphate</text>
        <dbReference type="Rhea" id="RHEA:21256"/>
        <dbReference type="ChEBI" id="CHEBI:43474"/>
        <dbReference type="ChEBI" id="CHEBI:57701"/>
        <dbReference type="ChEBI" id="CHEBI:58702"/>
        <dbReference type="ChEBI" id="CHEBI:145989"/>
        <dbReference type="EC" id="2.5.1.19"/>
    </reaction>
    <physiologicalReaction direction="left-to-right" evidence="6">
        <dbReference type="Rhea" id="RHEA:21257"/>
    </physiologicalReaction>
</comment>
<dbReference type="HAMAP" id="MF_00210">
    <property type="entry name" value="EPSP_synth"/>
    <property type="match status" value="1"/>
</dbReference>
<feature type="active site" description="Proton acceptor" evidence="7">
    <location>
        <position position="316"/>
    </location>
</feature>
<dbReference type="InterPro" id="IPR006264">
    <property type="entry name" value="EPSP_synthase"/>
</dbReference>
<evidence type="ECO:0000256" key="7">
    <source>
        <dbReference type="HAMAP-Rule" id="MF_00210"/>
    </source>
</evidence>
<comment type="caution">
    <text evidence="7">Lacks conserved residue(s) required for the propagation of feature annotation.</text>
</comment>
<dbReference type="Gene3D" id="3.65.10.10">
    <property type="entry name" value="Enolpyruvate transferase domain"/>
    <property type="match status" value="2"/>
</dbReference>
<comment type="subunit">
    <text evidence="7">Monomer.</text>
</comment>
<keyword evidence="7" id="KW-0963">Cytoplasm</keyword>
<reference evidence="9" key="1">
    <citation type="journal article" date="2021" name="PeerJ">
        <title>Extensive microbial diversity within the chicken gut microbiome revealed by metagenomics and culture.</title>
        <authorList>
            <person name="Gilroy R."/>
            <person name="Ravi A."/>
            <person name="Getino M."/>
            <person name="Pursley I."/>
            <person name="Horton D.L."/>
            <person name="Alikhan N.F."/>
            <person name="Baker D."/>
            <person name="Gharbi K."/>
            <person name="Hall N."/>
            <person name="Watson M."/>
            <person name="Adriaenssens E.M."/>
            <person name="Foster-Nyarko E."/>
            <person name="Jarju S."/>
            <person name="Secka A."/>
            <person name="Antonio M."/>
            <person name="Oren A."/>
            <person name="Chaudhuri R.R."/>
            <person name="La Ragione R."/>
            <person name="Hildebrand F."/>
            <person name="Pallen M.J."/>
        </authorList>
    </citation>
    <scope>NUCLEOTIDE SEQUENCE</scope>
    <source>
        <strain evidence="9">CHK160-9182</strain>
    </source>
</reference>
<comment type="pathway">
    <text evidence="1 7">Metabolic intermediate biosynthesis; chorismate biosynthesis; chorismate from D-erythrose 4-phosphate and phosphoenolpyruvate: step 6/7.</text>
</comment>
<gene>
    <name evidence="7 9" type="primary">aroA</name>
    <name evidence="9" type="ORF">H9889_06190</name>
</gene>
<feature type="binding site" evidence="7">
    <location>
        <position position="414"/>
    </location>
    <ligand>
        <name>phosphoenolpyruvate</name>
        <dbReference type="ChEBI" id="CHEBI:58702"/>
    </ligand>
</feature>
<keyword evidence="3 7" id="KW-0028">Amino-acid biosynthesis</keyword>
<dbReference type="InterPro" id="IPR023193">
    <property type="entry name" value="EPSP_synthase_CS"/>
</dbReference>
<feature type="domain" description="Enolpyruvate transferase" evidence="8">
    <location>
        <begin position="9"/>
        <end position="421"/>
    </location>
</feature>
<sequence length="430" mass="47012">MEKLLLPKITKAAGIATIPGSKSISNRILLLAAMTEGDTVIHNLLKSDDTERMLEALTLLGIEVTLLNEDTRSFRVTGTGHGFPNKKAGLFLGNAGTAFRSLTAAVAINGGEYTLSGIPRMHERPIKDLVDALTALGFQIEYLGNEGYPPLRIGQGNLTSHQVSIKGDVSSQYLTALLMTLPLLKAKIEIVIDGELISKPYIEITLILLRAFGVEIQHDDYQHFFIPDNAEFKTPGEFYVEGDASSASYYLGLGMLAGPLTIKGVGTSSIQGDIRFIDALELMGAIVEWRENEVIVSPPKDGVIQGIDLDCNHIPDAAMTLATLAVFANQKTTLRNIGSWRVKETDRLHAMATELTKLGVMVEESAESLVIYPQETLISNVEIETYDDHRMAMAFSLLALKEPLIILDPKCVDKTFPTYFELFQKITASA</sequence>
<evidence type="ECO:0000256" key="2">
    <source>
        <dbReference type="ARBA" id="ARBA00009948"/>
    </source>
</evidence>
<evidence type="ECO:0000256" key="6">
    <source>
        <dbReference type="ARBA" id="ARBA00044633"/>
    </source>
</evidence>
<keyword evidence="4 7" id="KW-0808">Transferase</keyword>
<comment type="caution">
    <text evidence="9">The sequence shown here is derived from an EMBL/GenBank/DDBJ whole genome shotgun (WGS) entry which is preliminary data.</text>
</comment>
<evidence type="ECO:0000256" key="3">
    <source>
        <dbReference type="ARBA" id="ARBA00022605"/>
    </source>
</evidence>
<feature type="binding site" evidence="7">
    <location>
        <position position="96"/>
    </location>
    <ligand>
        <name>phosphoenolpyruvate</name>
        <dbReference type="ChEBI" id="CHEBI:58702"/>
    </ligand>
</feature>
<dbReference type="PANTHER" id="PTHR21090">
    <property type="entry name" value="AROM/DEHYDROQUINATE SYNTHASE"/>
    <property type="match status" value="1"/>
</dbReference>
<protein>
    <recommendedName>
        <fullName evidence="7">3-phosphoshikimate 1-carboxyvinyltransferase</fullName>
        <ecNumber evidence="7">2.5.1.19</ecNumber>
    </recommendedName>
    <alternativeName>
        <fullName evidence="7">5-enolpyruvylshikimate-3-phosphate synthase</fullName>
        <shortName evidence="7">EPSP synthase</shortName>
        <shortName evidence="7">EPSPS</shortName>
    </alternativeName>
</protein>
<dbReference type="GO" id="GO:0005737">
    <property type="term" value="C:cytoplasm"/>
    <property type="evidence" value="ECO:0007669"/>
    <property type="project" value="UniProtKB-SubCell"/>
</dbReference>
<accession>A0A9D1Q6E6</accession>
<dbReference type="SUPFAM" id="SSF55205">
    <property type="entry name" value="EPT/RTPC-like"/>
    <property type="match status" value="1"/>
</dbReference>
<keyword evidence="5 7" id="KW-0057">Aromatic amino acid biosynthesis</keyword>
<evidence type="ECO:0000256" key="4">
    <source>
        <dbReference type="ARBA" id="ARBA00022679"/>
    </source>
</evidence>
<feature type="binding site" evidence="7">
    <location>
        <position position="27"/>
    </location>
    <ligand>
        <name>3-phosphoshikimate</name>
        <dbReference type="ChEBI" id="CHEBI:145989"/>
    </ligand>
</feature>
<dbReference type="GO" id="GO:0008652">
    <property type="term" value="P:amino acid biosynthetic process"/>
    <property type="evidence" value="ECO:0007669"/>
    <property type="project" value="UniProtKB-KW"/>
</dbReference>
<dbReference type="EC" id="2.5.1.19" evidence="7"/>
<feature type="binding site" evidence="7">
    <location>
        <position position="23"/>
    </location>
    <ligand>
        <name>3-phosphoshikimate</name>
        <dbReference type="ChEBI" id="CHEBI:145989"/>
    </ligand>
</feature>
<organism evidence="9 10">
    <name type="scientific">Candidatus Ignatzschineria merdigallinarum</name>
    <dbReference type="NCBI Taxonomy" id="2838621"/>
    <lineage>
        <taxon>Bacteria</taxon>
        <taxon>Pseudomonadati</taxon>
        <taxon>Pseudomonadota</taxon>
        <taxon>Gammaproteobacteria</taxon>
        <taxon>Cardiobacteriales</taxon>
        <taxon>Ignatzschineriaceae</taxon>
        <taxon>Ignatzschineria</taxon>
    </lineage>
</organism>
<evidence type="ECO:0000313" key="9">
    <source>
        <dbReference type="EMBL" id="HIW06899.1"/>
    </source>
</evidence>
<dbReference type="PANTHER" id="PTHR21090:SF5">
    <property type="entry name" value="PENTAFUNCTIONAL AROM POLYPEPTIDE"/>
    <property type="match status" value="1"/>
</dbReference>
<feature type="binding site" evidence="7">
    <location>
        <position position="347"/>
    </location>
    <ligand>
        <name>phosphoenolpyruvate</name>
        <dbReference type="ChEBI" id="CHEBI:58702"/>
    </ligand>
</feature>
<feature type="binding site" evidence="7">
    <location>
        <position position="22"/>
    </location>
    <ligand>
        <name>phosphoenolpyruvate</name>
        <dbReference type="ChEBI" id="CHEBI:58702"/>
    </ligand>
</feature>
<dbReference type="PROSITE" id="PS00104">
    <property type="entry name" value="EPSP_SYNTHASE_1"/>
    <property type="match status" value="1"/>
</dbReference>
<evidence type="ECO:0000256" key="5">
    <source>
        <dbReference type="ARBA" id="ARBA00023141"/>
    </source>
</evidence>
<dbReference type="GO" id="GO:0009073">
    <property type="term" value="P:aromatic amino acid family biosynthetic process"/>
    <property type="evidence" value="ECO:0007669"/>
    <property type="project" value="UniProtKB-KW"/>
</dbReference>
<comment type="similarity">
    <text evidence="2 7">Belongs to the EPSP synthase family.</text>
</comment>
<dbReference type="AlphaFoldDB" id="A0A9D1Q6E6"/>
<dbReference type="EMBL" id="DXHP01000136">
    <property type="protein sequence ID" value="HIW06899.1"/>
    <property type="molecule type" value="Genomic_DNA"/>
</dbReference>
<dbReference type="NCBIfam" id="TIGR01356">
    <property type="entry name" value="aroA"/>
    <property type="match status" value="1"/>
</dbReference>
<feature type="binding site" evidence="7">
    <location>
        <position position="22"/>
    </location>
    <ligand>
        <name>3-phosphoshikimate</name>
        <dbReference type="ChEBI" id="CHEBI:145989"/>
    </ligand>
</feature>
<evidence type="ECO:0000256" key="1">
    <source>
        <dbReference type="ARBA" id="ARBA00004811"/>
    </source>
</evidence>
<dbReference type="PROSITE" id="PS00885">
    <property type="entry name" value="EPSP_SYNTHASE_2"/>
    <property type="match status" value="1"/>
</dbReference>
<dbReference type="GO" id="GO:0003866">
    <property type="term" value="F:3-phosphoshikimate 1-carboxyvinyltransferase activity"/>
    <property type="evidence" value="ECO:0007669"/>
    <property type="project" value="UniProtKB-UniRule"/>
</dbReference>
<name>A0A9D1Q6E6_9GAMM</name>
<comment type="function">
    <text evidence="7">Catalyzes the transfer of the enolpyruvyl moiety of phosphoenolpyruvate (PEP) to the 5-hydroxyl of shikimate-3-phosphate (S3P) to produce enolpyruvyl shikimate-3-phosphate and inorganic phosphate.</text>
</comment>
<dbReference type="Proteomes" id="UP000823934">
    <property type="component" value="Unassembled WGS sequence"/>
</dbReference>
<dbReference type="InterPro" id="IPR013792">
    <property type="entry name" value="RNA3'P_cycl/enolpyr_Trfase_a/b"/>
</dbReference>
<reference evidence="9" key="2">
    <citation type="submission" date="2021-04" db="EMBL/GenBank/DDBJ databases">
        <authorList>
            <person name="Gilroy R."/>
        </authorList>
    </citation>
    <scope>NUCLEOTIDE SEQUENCE</scope>
    <source>
        <strain evidence="9">CHK160-9182</strain>
    </source>
</reference>
<evidence type="ECO:0000313" key="10">
    <source>
        <dbReference type="Proteomes" id="UP000823934"/>
    </source>
</evidence>
<feature type="binding site" evidence="7">
    <location>
        <position position="343"/>
    </location>
    <ligand>
        <name>3-phosphoshikimate</name>
        <dbReference type="ChEBI" id="CHEBI:145989"/>
    </ligand>
</feature>
<proteinExistence type="inferred from homology"/>
<evidence type="ECO:0000259" key="8">
    <source>
        <dbReference type="Pfam" id="PF00275"/>
    </source>
</evidence>
<dbReference type="CDD" id="cd01556">
    <property type="entry name" value="EPSP_synthase"/>
    <property type="match status" value="1"/>
</dbReference>
<dbReference type="FunFam" id="3.65.10.10:FF:000004">
    <property type="entry name" value="3-phosphoshikimate 1-carboxyvinyltransferase"/>
    <property type="match status" value="1"/>
</dbReference>
<feature type="binding site" evidence="7">
    <location>
        <position position="172"/>
    </location>
    <ligand>
        <name>3-phosphoshikimate</name>
        <dbReference type="ChEBI" id="CHEBI:145989"/>
    </ligand>
</feature>
<dbReference type="Pfam" id="PF00275">
    <property type="entry name" value="EPSP_synthase"/>
    <property type="match status" value="1"/>
</dbReference>
<feature type="binding site" evidence="7">
    <location>
        <position position="124"/>
    </location>
    <ligand>
        <name>phosphoenolpyruvate</name>
        <dbReference type="ChEBI" id="CHEBI:58702"/>
    </ligand>
</feature>
<feature type="binding site" evidence="7">
    <location>
        <position position="316"/>
    </location>
    <ligand>
        <name>3-phosphoshikimate</name>
        <dbReference type="ChEBI" id="CHEBI:145989"/>
    </ligand>
</feature>
<comment type="subcellular location">
    <subcellularLocation>
        <location evidence="7">Cytoplasm</location>
    </subcellularLocation>
</comment>
<feature type="binding site" evidence="7">
    <location>
        <position position="172"/>
    </location>
    <ligand>
        <name>phosphoenolpyruvate</name>
        <dbReference type="ChEBI" id="CHEBI:58702"/>
    </ligand>
</feature>
<feature type="binding site" evidence="7">
    <location>
        <position position="198"/>
    </location>
    <ligand>
        <name>3-phosphoshikimate</name>
        <dbReference type="ChEBI" id="CHEBI:145989"/>
    </ligand>
</feature>
<dbReference type="InterPro" id="IPR001986">
    <property type="entry name" value="Enolpyruvate_Tfrase_dom"/>
</dbReference>
<feature type="binding site" evidence="7">
    <location>
        <position position="390"/>
    </location>
    <ligand>
        <name>phosphoenolpyruvate</name>
        <dbReference type="ChEBI" id="CHEBI:58702"/>
    </ligand>
</feature>
<dbReference type="GO" id="GO:0009423">
    <property type="term" value="P:chorismate biosynthetic process"/>
    <property type="evidence" value="ECO:0007669"/>
    <property type="project" value="UniProtKB-UniRule"/>
</dbReference>
<dbReference type="PIRSF" id="PIRSF000505">
    <property type="entry name" value="EPSPS"/>
    <property type="match status" value="1"/>
</dbReference>
<feature type="binding site" evidence="7">
    <location>
        <position position="170"/>
    </location>
    <ligand>
        <name>3-phosphoshikimate</name>
        <dbReference type="ChEBI" id="CHEBI:145989"/>
    </ligand>
</feature>
<dbReference type="InterPro" id="IPR036968">
    <property type="entry name" value="Enolpyruvate_Tfrase_sf"/>
</dbReference>